<organism evidence="5 6">
    <name type="scientific">Rhodococcus navarretei</name>
    <dbReference type="NCBI Taxonomy" id="3128981"/>
    <lineage>
        <taxon>Bacteria</taxon>
        <taxon>Bacillati</taxon>
        <taxon>Actinomycetota</taxon>
        <taxon>Actinomycetes</taxon>
        <taxon>Mycobacteriales</taxon>
        <taxon>Nocardiaceae</taxon>
        <taxon>Rhodococcus</taxon>
    </lineage>
</organism>
<name>A0ABU9CXC1_9NOCA</name>
<feature type="transmembrane region" description="Helical" evidence="2">
    <location>
        <begin position="279"/>
        <end position="296"/>
    </location>
</feature>
<evidence type="ECO:0000256" key="2">
    <source>
        <dbReference type="SAM" id="Phobius"/>
    </source>
</evidence>
<gene>
    <name evidence="5" type="ORF">AABD04_10695</name>
</gene>
<feature type="transmembrane region" description="Helical" evidence="2">
    <location>
        <begin position="369"/>
        <end position="388"/>
    </location>
</feature>
<feature type="transmembrane region" description="Helical" evidence="2">
    <location>
        <begin position="168"/>
        <end position="191"/>
    </location>
</feature>
<evidence type="ECO:0000313" key="6">
    <source>
        <dbReference type="Proteomes" id="UP001456513"/>
    </source>
</evidence>
<evidence type="ECO:0000259" key="3">
    <source>
        <dbReference type="Pfam" id="PF01757"/>
    </source>
</evidence>
<keyword evidence="2" id="KW-1133">Transmembrane helix</keyword>
<protein>
    <submittedName>
        <fullName evidence="5">Acyltransferase family protein</fullName>
        <ecNumber evidence="5">2.3.1.-</ecNumber>
    </submittedName>
</protein>
<dbReference type="PANTHER" id="PTHR23028:SF53">
    <property type="entry name" value="ACYL_TRANSF_3 DOMAIN-CONTAINING PROTEIN"/>
    <property type="match status" value="1"/>
</dbReference>
<keyword evidence="2" id="KW-0472">Membrane</keyword>
<dbReference type="InterPro" id="IPR002656">
    <property type="entry name" value="Acyl_transf_3_dom"/>
</dbReference>
<evidence type="ECO:0000313" key="5">
    <source>
        <dbReference type="EMBL" id="MEK8071306.1"/>
    </source>
</evidence>
<feature type="transmembrane region" description="Helical" evidence="2">
    <location>
        <begin position="400"/>
        <end position="422"/>
    </location>
</feature>
<evidence type="ECO:0000256" key="1">
    <source>
        <dbReference type="SAM" id="MobiDB-lite"/>
    </source>
</evidence>
<dbReference type="Pfam" id="PF01757">
    <property type="entry name" value="Acyl_transf_3"/>
    <property type="match status" value="1"/>
</dbReference>
<dbReference type="RefSeq" id="WP_341441157.1">
    <property type="nucleotide sequence ID" value="NZ_JBBPCN010000001.1"/>
</dbReference>
<dbReference type="InterPro" id="IPR043968">
    <property type="entry name" value="SGNH"/>
</dbReference>
<keyword evidence="5" id="KW-0012">Acyltransferase</keyword>
<feature type="domain" description="SGNH" evidence="4">
    <location>
        <begin position="489"/>
        <end position="699"/>
    </location>
</feature>
<feature type="transmembrane region" description="Helical" evidence="2">
    <location>
        <begin position="242"/>
        <end position="258"/>
    </location>
</feature>
<dbReference type="EC" id="2.3.1.-" evidence="5"/>
<dbReference type="PANTHER" id="PTHR23028">
    <property type="entry name" value="ACETYLTRANSFERASE"/>
    <property type="match status" value="1"/>
</dbReference>
<reference evidence="5 6" key="1">
    <citation type="submission" date="2024-03" db="EMBL/GenBank/DDBJ databases">
        <title>Rhodococcus navarretei sp. nov. and Pseudarthrobacter quantumdoti sp. nov., two new species with the ability to biosynthesize Quantum Dots isolated from soil samples at Union Glacier, Antarctica.</title>
        <authorList>
            <person name="Vargas M."/>
        </authorList>
    </citation>
    <scope>NUCLEOTIDE SEQUENCE [LARGE SCALE GENOMIC DNA]</scope>
    <source>
        <strain evidence="5 6">EXRC-4A-4</strain>
    </source>
</reference>
<proteinExistence type="predicted"/>
<feature type="transmembrane region" description="Helical" evidence="2">
    <location>
        <begin position="66"/>
        <end position="84"/>
    </location>
</feature>
<feature type="transmembrane region" description="Helical" evidence="2">
    <location>
        <begin position="203"/>
        <end position="222"/>
    </location>
</feature>
<feature type="region of interest" description="Disordered" evidence="1">
    <location>
        <begin position="1"/>
        <end position="40"/>
    </location>
</feature>
<keyword evidence="6" id="KW-1185">Reference proteome</keyword>
<feature type="compositionally biased region" description="Polar residues" evidence="1">
    <location>
        <begin position="1"/>
        <end position="15"/>
    </location>
</feature>
<feature type="transmembrane region" description="Helical" evidence="2">
    <location>
        <begin position="43"/>
        <end position="60"/>
    </location>
</feature>
<accession>A0ABU9CXC1</accession>
<dbReference type="GO" id="GO:0016746">
    <property type="term" value="F:acyltransferase activity"/>
    <property type="evidence" value="ECO:0007669"/>
    <property type="project" value="UniProtKB-KW"/>
</dbReference>
<dbReference type="Pfam" id="PF19040">
    <property type="entry name" value="SGNH"/>
    <property type="match status" value="1"/>
</dbReference>
<dbReference type="EMBL" id="JBBPCN010000001">
    <property type="protein sequence ID" value="MEK8071306.1"/>
    <property type="molecule type" value="Genomic_DNA"/>
</dbReference>
<keyword evidence="5" id="KW-0808">Transferase</keyword>
<feature type="domain" description="Acyltransferase 3" evidence="3">
    <location>
        <begin position="40"/>
        <end position="385"/>
    </location>
</feature>
<dbReference type="InterPro" id="IPR050879">
    <property type="entry name" value="Acyltransferase_3"/>
</dbReference>
<sequence>MHAPQSSTDTESVAGTSAPVPVQGHITAPPDGRSRPPQRHDLNGLRGVAIALVVVFHIWMGRVSGGVDVFLTLSGFFFTASLLRSAESGASLNPITRITRVLRRLGPPLLITLLAVGVASVFLLPRTRWADLGDQLVSGVFYYVNWQLATTANDYLAADPSVSPVQHLWSVAVQFQFYLLAIAVVFGLAWVRRIARPEGPRSLRPRTFAVIFALMAVLSFVYAADGVRRHQAWNYYDTGARLWEIMLGATVAAVFAARSNNPAGESSARDSRAWPTARGALAGVAMAVIVVCGFLVDGVAAFPGPLALIPVLATLALIVAGSQTAVATTLSNRFFAWLGSIAFPLYLWHWPLLIFYLSATGRSQVDLSGGVGIVVASIALAFLTVRLVERPTQSTTFTPGRIAVTACAVFAAIAVTASSIGWNAFISRSITAVQADGSVDEMTHPGALELTDGIRAESTTLSPPLYSAPEDLPASTLEGCIADFETRDAISCTYGDLDANRTIVLAGGSHAEHWLSALDPLGSRHGFKVVTFFKMGCPLSVDTMPMLGANEYPDCLDWTQTVLAEVAAMKPAYVFTTATRPREGFPGDYTPSFYTEVWRQLVADGVGILGVRDTPWLAYRAIDCLADGGDATSCGISRDEALDPVNPALAASFQLPGFSALDLSDAVCDTTVCRVEQGNVLVYRDEHHLTATYVRTLTTELGRQLGTATGWWTGP</sequence>
<feature type="transmembrane region" description="Helical" evidence="2">
    <location>
        <begin position="105"/>
        <end position="124"/>
    </location>
</feature>
<comment type="caution">
    <text evidence="5">The sequence shown here is derived from an EMBL/GenBank/DDBJ whole genome shotgun (WGS) entry which is preliminary data.</text>
</comment>
<feature type="transmembrane region" description="Helical" evidence="2">
    <location>
        <begin position="302"/>
        <end position="322"/>
    </location>
</feature>
<dbReference type="Proteomes" id="UP001456513">
    <property type="component" value="Unassembled WGS sequence"/>
</dbReference>
<keyword evidence="2" id="KW-0812">Transmembrane</keyword>
<evidence type="ECO:0000259" key="4">
    <source>
        <dbReference type="Pfam" id="PF19040"/>
    </source>
</evidence>
<feature type="transmembrane region" description="Helical" evidence="2">
    <location>
        <begin position="334"/>
        <end position="357"/>
    </location>
</feature>